<sequence length="221" mass="25398">MTCLCILAVDFRIFPREFAKTETYGTSLAWIGYRPSSPVFYFSFTWALYYVIHSGCFDSAPGKKPELQALFQLLSLVGLIKTISEEGFERLLLKEKDQINTRIAPLHAELDRCQVRLVEVEDQHSCHDPRLIVIGTYGRLRLRPMDIGLCSNMAAELHAIRIGLMLAWEESFRDLVCEVDALMSIQLIEHADTRFHTFGSLLEDIRMLRDRSWNCSPLPRA</sequence>
<dbReference type="InterPro" id="IPR009447">
    <property type="entry name" value="PIGW/GWT1"/>
</dbReference>
<protein>
    <submittedName>
        <fullName evidence="6">GPI-anchored wall transfer protein</fullName>
    </submittedName>
</protein>
<evidence type="ECO:0000256" key="1">
    <source>
        <dbReference type="ARBA" id="ARBA00004141"/>
    </source>
</evidence>
<dbReference type="GO" id="GO:0005783">
    <property type="term" value="C:endoplasmic reticulum"/>
    <property type="evidence" value="ECO:0007669"/>
    <property type="project" value="TreeGrafter"/>
</dbReference>
<dbReference type="Pfam" id="PF06423">
    <property type="entry name" value="GWT1"/>
    <property type="match status" value="1"/>
</dbReference>
<reference evidence="7" key="1">
    <citation type="submission" date="2013-09" db="EMBL/GenBank/DDBJ databases">
        <title>Corchorus olitorius genome sequencing.</title>
        <authorList>
            <person name="Alam M."/>
            <person name="Haque M.S."/>
            <person name="Islam M.S."/>
            <person name="Emdad E.M."/>
            <person name="Islam M.M."/>
            <person name="Ahmed B."/>
            <person name="Halim A."/>
            <person name="Hossen Q.M.M."/>
            <person name="Hossain M.Z."/>
            <person name="Ahmed R."/>
            <person name="Khan M.M."/>
            <person name="Islam R."/>
            <person name="Rashid M.M."/>
            <person name="Khan S.A."/>
            <person name="Rahman M.S."/>
            <person name="Alam M."/>
            <person name="Yahiya A.S."/>
            <person name="Khan M.S."/>
            <person name="Azam M.S."/>
            <person name="Haque T."/>
            <person name="Lashkar M.Z.H."/>
            <person name="Akhand A.I."/>
            <person name="Morshed G."/>
            <person name="Roy S."/>
            <person name="Uddin K.S."/>
            <person name="Rabeya T."/>
            <person name="Hossain A.S."/>
            <person name="Chowdhury A."/>
            <person name="Snigdha A.R."/>
            <person name="Mortoza M.S."/>
            <person name="Matin S.A."/>
            <person name="Hoque S.M.E."/>
            <person name="Islam M.K."/>
            <person name="Roy D.K."/>
            <person name="Haider R."/>
            <person name="Moosa M.M."/>
            <person name="Elias S.M."/>
            <person name="Hasan A.M."/>
            <person name="Jahan S."/>
            <person name="Shafiuddin M."/>
            <person name="Mahmood N."/>
            <person name="Shommy N.S."/>
        </authorList>
    </citation>
    <scope>NUCLEOTIDE SEQUENCE [LARGE SCALE GENOMIC DNA]</scope>
    <source>
        <strain evidence="7">cv. O-4</strain>
    </source>
</reference>
<keyword evidence="2" id="KW-0812">Transmembrane</keyword>
<dbReference type="GO" id="GO:0016020">
    <property type="term" value="C:membrane"/>
    <property type="evidence" value="ECO:0007669"/>
    <property type="project" value="UniProtKB-SubCell"/>
</dbReference>
<organism evidence="6 7">
    <name type="scientific">Corchorus olitorius</name>
    <dbReference type="NCBI Taxonomy" id="93759"/>
    <lineage>
        <taxon>Eukaryota</taxon>
        <taxon>Viridiplantae</taxon>
        <taxon>Streptophyta</taxon>
        <taxon>Embryophyta</taxon>
        <taxon>Tracheophyta</taxon>
        <taxon>Spermatophyta</taxon>
        <taxon>Magnoliopsida</taxon>
        <taxon>eudicotyledons</taxon>
        <taxon>Gunneridae</taxon>
        <taxon>Pentapetalae</taxon>
        <taxon>rosids</taxon>
        <taxon>malvids</taxon>
        <taxon>Malvales</taxon>
        <taxon>Malvaceae</taxon>
        <taxon>Grewioideae</taxon>
        <taxon>Apeibeae</taxon>
        <taxon>Corchorus</taxon>
    </lineage>
</organism>
<evidence type="ECO:0000313" key="7">
    <source>
        <dbReference type="Proteomes" id="UP000187203"/>
    </source>
</evidence>
<dbReference type="GO" id="GO:0006506">
    <property type="term" value="P:GPI anchor biosynthetic process"/>
    <property type="evidence" value="ECO:0007669"/>
    <property type="project" value="InterPro"/>
</dbReference>
<dbReference type="GO" id="GO:0032216">
    <property type="term" value="F:glucosaminyl-phosphatidylinositol O-acyltransferase activity"/>
    <property type="evidence" value="ECO:0007669"/>
    <property type="project" value="TreeGrafter"/>
</dbReference>
<gene>
    <name evidence="6" type="ORF">COLO4_04261</name>
</gene>
<accession>A0A1R3KUS3</accession>
<evidence type="ECO:0000256" key="3">
    <source>
        <dbReference type="ARBA" id="ARBA00022989"/>
    </source>
</evidence>
<dbReference type="CDD" id="cd06222">
    <property type="entry name" value="RNase_H_like"/>
    <property type="match status" value="1"/>
</dbReference>
<dbReference type="GO" id="GO:0003676">
    <property type="term" value="F:nucleic acid binding"/>
    <property type="evidence" value="ECO:0007669"/>
    <property type="project" value="InterPro"/>
</dbReference>
<dbReference type="PANTHER" id="PTHR20661:SF0">
    <property type="entry name" value="PHOSPHATIDYLINOSITOL-GLYCAN BIOSYNTHESIS CLASS W PROTEIN"/>
    <property type="match status" value="1"/>
</dbReference>
<dbReference type="PANTHER" id="PTHR20661">
    <property type="entry name" value="PHOSPHATIDYLINOSITOL-GLYCAN BIOSYNTHESIS CLASS W PROTEIN"/>
    <property type="match status" value="1"/>
</dbReference>
<evidence type="ECO:0000259" key="5">
    <source>
        <dbReference type="Pfam" id="PF13456"/>
    </source>
</evidence>
<dbReference type="Proteomes" id="UP000187203">
    <property type="component" value="Unassembled WGS sequence"/>
</dbReference>
<dbReference type="Pfam" id="PF13456">
    <property type="entry name" value="RVT_3"/>
    <property type="match status" value="1"/>
</dbReference>
<dbReference type="AlphaFoldDB" id="A0A1R3KUS3"/>
<dbReference type="InterPro" id="IPR002156">
    <property type="entry name" value="RNaseH_domain"/>
</dbReference>
<keyword evidence="4" id="KW-0472">Membrane</keyword>
<keyword evidence="3" id="KW-1133">Transmembrane helix</keyword>
<dbReference type="GO" id="GO:0004523">
    <property type="term" value="F:RNA-DNA hybrid ribonuclease activity"/>
    <property type="evidence" value="ECO:0007669"/>
    <property type="project" value="InterPro"/>
</dbReference>
<name>A0A1R3KUS3_9ROSI</name>
<dbReference type="EMBL" id="AWUE01011262">
    <property type="protein sequence ID" value="OMP10797.1"/>
    <property type="molecule type" value="Genomic_DNA"/>
</dbReference>
<dbReference type="OrthoDB" id="998186at2759"/>
<comment type="subcellular location">
    <subcellularLocation>
        <location evidence="1">Membrane</location>
        <topology evidence="1">Multi-pass membrane protein</topology>
    </subcellularLocation>
</comment>
<evidence type="ECO:0000313" key="6">
    <source>
        <dbReference type="EMBL" id="OMP10797.1"/>
    </source>
</evidence>
<dbReference type="GO" id="GO:0072659">
    <property type="term" value="P:protein localization to plasma membrane"/>
    <property type="evidence" value="ECO:0007669"/>
    <property type="project" value="TreeGrafter"/>
</dbReference>
<evidence type="ECO:0000256" key="4">
    <source>
        <dbReference type="ARBA" id="ARBA00023136"/>
    </source>
</evidence>
<feature type="domain" description="RNase H type-1" evidence="5">
    <location>
        <begin position="151"/>
        <end position="216"/>
    </location>
</feature>
<dbReference type="InterPro" id="IPR044730">
    <property type="entry name" value="RNase_H-like_dom_plant"/>
</dbReference>
<comment type="caution">
    <text evidence="6">The sequence shown here is derived from an EMBL/GenBank/DDBJ whole genome shotgun (WGS) entry which is preliminary data.</text>
</comment>
<proteinExistence type="predicted"/>
<keyword evidence="7" id="KW-1185">Reference proteome</keyword>
<evidence type="ECO:0000256" key="2">
    <source>
        <dbReference type="ARBA" id="ARBA00022692"/>
    </source>
</evidence>